<evidence type="ECO:0000313" key="10">
    <source>
        <dbReference type="Proteomes" id="UP000248311"/>
    </source>
</evidence>
<keyword evidence="6 7" id="KW-0472">Membrane</keyword>
<dbReference type="Pfam" id="PF07690">
    <property type="entry name" value="MFS_1"/>
    <property type="match status" value="2"/>
</dbReference>
<keyword evidence="10" id="KW-1185">Reference proteome</keyword>
<feature type="domain" description="Major facilitator superfamily (MFS) profile" evidence="8">
    <location>
        <begin position="11"/>
        <end position="456"/>
    </location>
</feature>
<dbReference type="InterPro" id="IPR011701">
    <property type="entry name" value="MFS"/>
</dbReference>
<evidence type="ECO:0000256" key="3">
    <source>
        <dbReference type="ARBA" id="ARBA00022475"/>
    </source>
</evidence>
<feature type="transmembrane region" description="Helical" evidence="7">
    <location>
        <begin position="427"/>
        <end position="449"/>
    </location>
</feature>
<dbReference type="GO" id="GO:0022857">
    <property type="term" value="F:transmembrane transporter activity"/>
    <property type="evidence" value="ECO:0007669"/>
    <property type="project" value="InterPro"/>
</dbReference>
<evidence type="ECO:0000256" key="4">
    <source>
        <dbReference type="ARBA" id="ARBA00022692"/>
    </source>
</evidence>
<feature type="transmembrane region" description="Helical" evidence="7">
    <location>
        <begin position="46"/>
        <end position="68"/>
    </location>
</feature>
<dbReference type="PROSITE" id="PS50850">
    <property type="entry name" value="MFS"/>
    <property type="match status" value="1"/>
</dbReference>
<feature type="transmembrane region" description="Helical" evidence="7">
    <location>
        <begin position="226"/>
        <end position="243"/>
    </location>
</feature>
<name>A0A318SVR6_9RHOB</name>
<gene>
    <name evidence="9" type="ORF">DFP88_102235</name>
</gene>
<keyword evidence="5 7" id="KW-1133">Transmembrane helix</keyword>
<protein>
    <submittedName>
        <fullName evidence="9">EmrB/QacA subfamily drug resistance transporter</fullName>
    </submittedName>
</protein>
<proteinExistence type="predicted"/>
<comment type="subcellular location">
    <subcellularLocation>
        <location evidence="1">Cell membrane</location>
        <topology evidence="1">Multi-pass membrane protein</topology>
    </subcellularLocation>
</comment>
<keyword evidence="2" id="KW-0813">Transport</keyword>
<feature type="transmembrane region" description="Helical" evidence="7">
    <location>
        <begin position="330"/>
        <end position="348"/>
    </location>
</feature>
<dbReference type="AlphaFoldDB" id="A0A318SVR6"/>
<evidence type="ECO:0000256" key="7">
    <source>
        <dbReference type="SAM" id="Phobius"/>
    </source>
</evidence>
<dbReference type="PANTHER" id="PTHR42718:SF46">
    <property type="entry name" value="BLR6921 PROTEIN"/>
    <property type="match status" value="1"/>
</dbReference>
<evidence type="ECO:0000256" key="6">
    <source>
        <dbReference type="ARBA" id="ARBA00023136"/>
    </source>
</evidence>
<organism evidence="9 10">
    <name type="scientific">Pseudoroseicyclus aestuarii</name>
    <dbReference type="NCBI Taxonomy" id="1795041"/>
    <lineage>
        <taxon>Bacteria</taxon>
        <taxon>Pseudomonadati</taxon>
        <taxon>Pseudomonadota</taxon>
        <taxon>Alphaproteobacteria</taxon>
        <taxon>Rhodobacterales</taxon>
        <taxon>Paracoccaceae</taxon>
        <taxon>Pseudoroseicyclus</taxon>
    </lineage>
</organism>
<feature type="transmembrane region" description="Helical" evidence="7">
    <location>
        <begin position="354"/>
        <end position="380"/>
    </location>
</feature>
<dbReference type="Gene3D" id="1.20.1250.20">
    <property type="entry name" value="MFS general substrate transporter like domains"/>
    <property type="match status" value="1"/>
</dbReference>
<evidence type="ECO:0000259" key="8">
    <source>
        <dbReference type="PROSITE" id="PS50850"/>
    </source>
</evidence>
<accession>A0A318SVR6</accession>
<dbReference type="SUPFAM" id="SSF103473">
    <property type="entry name" value="MFS general substrate transporter"/>
    <property type="match status" value="1"/>
</dbReference>
<keyword evidence="4 7" id="KW-0812">Transmembrane</keyword>
<feature type="transmembrane region" description="Helical" evidence="7">
    <location>
        <begin position="297"/>
        <end position="318"/>
    </location>
</feature>
<reference evidence="9 10" key="1">
    <citation type="submission" date="2018-06" db="EMBL/GenBank/DDBJ databases">
        <title>Genomic Encyclopedia of Type Strains, Phase III (KMG-III): the genomes of soil and plant-associated and newly described type strains.</title>
        <authorList>
            <person name="Whitman W."/>
        </authorList>
    </citation>
    <scope>NUCLEOTIDE SEQUENCE [LARGE SCALE GENOMIC DNA]</scope>
    <source>
        <strain evidence="9 10">CECT 9025</strain>
    </source>
</reference>
<dbReference type="RefSeq" id="WP_220032295.1">
    <property type="nucleotide sequence ID" value="NZ_QJTE01000002.1"/>
</dbReference>
<dbReference type="Gene3D" id="1.20.1720.10">
    <property type="entry name" value="Multidrug resistance protein D"/>
    <property type="match status" value="1"/>
</dbReference>
<dbReference type="InterPro" id="IPR020846">
    <property type="entry name" value="MFS_dom"/>
</dbReference>
<dbReference type="PANTHER" id="PTHR42718">
    <property type="entry name" value="MAJOR FACILITATOR SUPERFAMILY MULTIDRUG TRANSPORTER MFSC"/>
    <property type="match status" value="1"/>
</dbReference>
<keyword evidence="3" id="KW-1003">Cell membrane</keyword>
<dbReference type="InterPro" id="IPR036259">
    <property type="entry name" value="MFS_trans_sf"/>
</dbReference>
<dbReference type="GO" id="GO:0005886">
    <property type="term" value="C:plasma membrane"/>
    <property type="evidence" value="ECO:0007669"/>
    <property type="project" value="UniProtKB-SubCell"/>
</dbReference>
<evidence type="ECO:0000256" key="1">
    <source>
        <dbReference type="ARBA" id="ARBA00004651"/>
    </source>
</evidence>
<feature type="transmembrane region" description="Helical" evidence="7">
    <location>
        <begin position="105"/>
        <end position="123"/>
    </location>
</feature>
<feature type="transmembrane region" description="Helical" evidence="7">
    <location>
        <begin position="198"/>
        <end position="220"/>
    </location>
</feature>
<feature type="transmembrane region" description="Helical" evidence="7">
    <location>
        <begin position="163"/>
        <end position="186"/>
    </location>
</feature>
<dbReference type="EMBL" id="QJTE01000002">
    <property type="protein sequence ID" value="PYE84436.1"/>
    <property type="molecule type" value="Genomic_DNA"/>
</dbReference>
<feature type="transmembrane region" description="Helical" evidence="7">
    <location>
        <begin position="264"/>
        <end position="285"/>
    </location>
</feature>
<dbReference type="PRINTS" id="PR01036">
    <property type="entry name" value="TCRTETB"/>
</dbReference>
<evidence type="ECO:0000256" key="5">
    <source>
        <dbReference type="ARBA" id="ARBA00022989"/>
    </source>
</evidence>
<evidence type="ECO:0000256" key="2">
    <source>
        <dbReference type="ARBA" id="ARBA00022448"/>
    </source>
</evidence>
<evidence type="ECO:0000313" key="9">
    <source>
        <dbReference type="EMBL" id="PYE84436.1"/>
    </source>
</evidence>
<feature type="transmembrane region" description="Helical" evidence="7">
    <location>
        <begin position="135"/>
        <end position="157"/>
    </location>
</feature>
<comment type="caution">
    <text evidence="9">The sequence shown here is derived from an EMBL/GenBank/DDBJ whole genome shotgun (WGS) entry which is preliminary data.</text>
</comment>
<sequence>MIIRIPALRLTPLILAVALFMEQMDSTVIATALPAIASDIGSDPIALKLALTSYFVALAIFIPASGWIADRFGAVNVFRAAIAVFMLGSLACSLSYSLGSFVSARFLQGIGAAMMSPVGRMLLVRGTPKAELVNAMAWLTIPALMGPVTGPLIGGFLTTYLSWHWIFWINIPVGLIGIVLATKYLQIPEVEAPGRLDFIGFLLSGLACAGLVLGLSIASLPALPPVLGVAMVAVGLVSGALFVRRSLRRPVPLLDLRLLSRPMFRDATIAGFVFRIGLGAMPFLLPLMLQLGFGLTPFQSGAITFVSALGAVVTKFFVARVYGRFGLPRTLGVCALIAGALTAVHGLFTPETPWAAMMAVLLAAGVMRSMFFTGNNAFAFGDIDAPEAGHASALTSVGQQLSIASGVAVAGLILESLQALTGEGLQLVHFHIAFAIVGAISAVAGLLYLRLPSDAGADLAGKAPAH</sequence>
<dbReference type="Proteomes" id="UP000248311">
    <property type="component" value="Unassembled WGS sequence"/>
</dbReference>
<feature type="transmembrane region" description="Helical" evidence="7">
    <location>
        <begin position="80"/>
        <end position="99"/>
    </location>
</feature>